<dbReference type="AlphaFoldDB" id="A0A383C014"/>
<proteinExistence type="predicted"/>
<evidence type="ECO:0000313" key="1">
    <source>
        <dbReference type="EMBL" id="SVE25370.1"/>
    </source>
</evidence>
<sequence length="49" mass="5408">RREGVGVSFTEAYCSADLGCSSEYPMENIEGRSGEGFRVNSSWTRVSRS</sequence>
<protein>
    <submittedName>
        <fullName evidence="1">Uncharacterized protein</fullName>
    </submittedName>
</protein>
<name>A0A383C014_9ZZZZ</name>
<gene>
    <name evidence="1" type="ORF">METZ01_LOCUS478224</name>
</gene>
<feature type="non-terminal residue" evidence="1">
    <location>
        <position position="1"/>
    </location>
</feature>
<accession>A0A383C014</accession>
<organism evidence="1">
    <name type="scientific">marine metagenome</name>
    <dbReference type="NCBI Taxonomy" id="408172"/>
    <lineage>
        <taxon>unclassified sequences</taxon>
        <taxon>metagenomes</taxon>
        <taxon>ecological metagenomes</taxon>
    </lineage>
</organism>
<dbReference type="EMBL" id="UINC01204581">
    <property type="protein sequence ID" value="SVE25370.1"/>
    <property type="molecule type" value="Genomic_DNA"/>
</dbReference>
<reference evidence="1" key="1">
    <citation type="submission" date="2018-05" db="EMBL/GenBank/DDBJ databases">
        <authorList>
            <person name="Lanie J.A."/>
            <person name="Ng W.-L."/>
            <person name="Kazmierczak K.M."/>
            <person name="Andrzejewski T.M."/>
            <person name="Davidsen T.M."/>
            <person name="Wayne K.J."/>
            <person name="Tettelin H."/>
            <person name="Glass J.I."/>
            <person name="Rusch D."/>
            <person name="Podicherti R."/>
            <person name="Tsui H.-C.T."/>
            <person name="Winkler M.E."/>
        </authorList>
    </citation>
    <scope>NUCLEOTIDE SEQUENCE</scope>
</reference>